<dbReference type="BioCyc" id="CNIT1237085:G1324-2814-MONOMER"/>
<name>K0INP5_NITGG</name>
<feature type="transmembrane region" description="Helical" evidence="1">
    <location>
        <begin position="85"/>
        <end position="107"/>
    </location>
</feature>
<evidence type="ECO:0000313" key="3">
    <source>
        <dbReference type="Proteomes" id="UP000008037"/>
    </source>
</evidence>
<reference evidence="2 3" key="1">
    <citation type="journal article" date="2012" name="Environ. Microbiol.">
        <title>The genome of the ammonia-oxidizing Candidatus Nitrososphaera gargensis: insights into metabolic versatility and environmental adaptations.</title>
        <authorList>
            <person name="Spang A."/>
            <person name="Poehlein A."/>
            <person name="Offre P."/>
            <person name="Zumbragel S."/>
            <person name="Haider S."/>
            <person name="Rychlik N."/>
            <person name="Nowka B."/>
            <person name="Schmeisser C."/>
            <person name="Lebedeva E.V."/>
            <person name="Rattei T."/>
            <person name="Bohm C."/>
            <person name="Schmid M."/>
            <person name="Galushko A."/>
            <person name="Hatzenpichler R."/>
            <person name="Weinmaier T."/>
            <person name="Daniel R."/>
            <person name="Schleper C."/>
            <person name="Spieck E."/>
            <person name="Streit W."/>
            <person name="Wagner M."/>
        </authorList>
    </citation>
    <scope>NUCLEOTIDE SEQUENCE [LARGE SCALE GENOMIC DNA]</scope>
    <source>
        <strain evidence="3">Ga9.2</strain>
    </source>
</reference>
<sequence length="109" mass="11541">MLTTTPSKVVWIVAVGYLAFFFALASGMINAIIEGRDFGGFILPTRSVQTIGETVVITLILFIGMAGTLMLYHSGRSVNPQVQKALLIAGFGVLGIALLLGFILVGVKL</sequence>
<protein>
    <submittedName>
        <fullName evidence="2">Uncharacterized protein</fullName>
    </submittedName>
</protein>
<dbReference type="AlphaFoldDB" id="K0INP5"/>
<keyword evidence="1" id="KW-0812">Transmembrane</keyword>
<feature type="transmembrane region" description="Helical" evidence="1">
    <location>
        <begin position="54"/>
        <end position="73"/>
    </location>
</feature>
<dbReference type="HOGENOM" id="CLU_2177963_0_0_2"/>
<keyword evidence="1" id="KW-1133">Transmembrane helix</keyword>
<proteinExistence type="predicted"/>
<dbReference type="InParanoid" id="K0INP5"/>
<feature type="transmembrane region" description="Helical" evidence="1">
    <location>
        <begin position="12"/>
        <end position="33"/>
    </location>
</feature>
<keyword evidence="1" id="KW-0472">Membrane</keyword>
<dbReference type="OrthoDB" id="11600at2157"/>
<dbReference type="Proteomes" id="UP000008037">
    <property type="component" value="Chromosome"/>
</dbReference>
<dbReference type="GeneID" id="13794833"/>
<accession>K0INP5</accession>
<dbReference type="KEGG" id="nga:Ngar_c28140"/>
<evidence type="ECO:0000256" key="1">
    <source>
        <dbReference type="SAM" id="Phobius"/>
    </source>
</evidence>
<dbReference type="RefSeq" id="WP_015020268.1">
    <property type="nucleotide sequence ID" value="NC_018719.1"/>
</dbReference>
<keyword evidence="3" id="KW-1185">Reference proteome</keyword>
<organism evidence="2 3">
    <name type="scientific">Nitrososphaera gargensis (strain Ga9.2)</name>
    <dbReference type="NCBI Taxonomy" id="1237085"/>
    <lineage>
        <taxon>Archaea</taxon>
        <taxon>Nitrososphaerota</taxon>
        <taxon>Nitrososphaeria</taxon>
        <taxon>Nitrososphaerales</taxon>
        <taxon>Nitrososphaeraceae</taxon>
        <taxon>Nitrososphaera</taxon>
    </lineage>
</organism>
<evidence type="ECO:0000313" key="2">
    <source>
        <dbReference type="EMBL" id="AFU59734.1"/>
    </source>
</evidence>
<dbReference type="EMBL" id="CP002408">
    <property type="protein sequence ID" value="AFU59734.1"/>
    <property type="molecule type" value="Genomic_DNA"/>
</dbReference>
<gene>
    <name evidence="2" type="ordered locus">Ngar_c28140</name>
</gene>